<comment type="caution">
    <text evidence="3">The sequence shown here is derived from an EMBL/GenBank/DDBJ whole genome shotgun (WGS) entry which is preliminary data.</text>
</comment>
<evidence type="ECO:0000256" key="1">
    <source>
        <dbReference type="SAM" id="MobiDB-lite"/>
    </source>
</evidence>
<proteinExistence type="predicted"/>
<dbReference type="Pfam" id="PF04961">
    <property type="entry name" value="FTCD_C"/>
    <property type="match status" value="1"/>
</dbReference>
<dbReference type="Gene3D" id="1.20.120.680">
    <property type="entry name" value="Formiminotetrahydrofolate cyclodeaminase monomer, up-and-down helical bundle"/>
    <property type="match status" value="1"/>
</dbReference>
<dbReference type="InterPro" id="IPR007044">
    <property type="entry name" value="Cyclodeamin/CycHdrlase"/>
</dbReference>
<keyword evidence="4" id="KW-1185">Reference proteome</keyword>
<feature type="compositionally biased region" description="Low complexity" evidence="1">
    <location>
        <begin position="32"/>
        <end position="42"/>
    </location>
</feature>
<dbReference type="InterPro" id="IPR036178">
    <property type="entry name" value="Formintransfe-cycloase-like_sf"/>
</dbReference>
<accession>A0ABP5QJK0</accession>
<evidence type="ECO:0000313" key="4">
    <source>
        <dbReference type="Proteomes" id="UP001500929"/>
    </source>
</evidence>
<protein>
    <recommendedName>
        <fullName evidence="2">Cyclodeaminase/cyclohydrolase domain-containing protein</fullName>
    </recommendedName>
</protein>
<dbReference type="Proteomes" id="UP001500929">
    <property type="component" value="Unassembled WGS sequence"/>
</dbReference>
<feature type="domain" description="Cyclodeaminase/cyclohydrolase" evidence="2">
    <location>
        <begin position="73"/>
        <end position="183"/>
    </location>
</feature>
<reference evidence="4" key="1">
    <citation type="journal article" date="2019" name="Int. J. Syst. Evol. Microbiol.">
        <title>The Global Catalogue of Microorganisms (GCM) 10K type strain sequencing project: providing services to taxonomists for standard genome sequencing and annotation.</title>
        <authorList>
            <consortium name="The Broad Institute Genomics Platform"/>
            <consortium name="The Broad Institute Genome Sequencing Center for Infectious Disease"/>
            <person name="Wu L."/>
            <person name="Ma J."/>
        </authorList>
    </citation>
    <scope>NUCLEOTIDE SEQUENCE [LARGE SCALE GENOMIC DNA]</scope>
    <source>
        <strain evidence="4">JCM 16117</strain>
    </source>
</reference>
<dbReference type="EMBL" id="BAAAQY010000005">
    <property type="protein sequence ID" value="GAA2234920.1"/>
    <property type="molecule type" value="Genomic_DNA"/>
</dbReference>
<name>A0ABP5QJK0_9MICO</name>
<evidence type="ECO:0000313" key="3">
    <source>
        <dbReference type="EMBL" id="GAA2234920.1"/>
    </source>
</evidence>
<sequence length="228" mass="21916">MMLAFAASLAGMVAGYSAPAKFEGAPVGGDDGAATDGDEGASSGCGDGAISGGEQSTTIGADQGAGGRHGGWEAARRAVAERVAALREKALQLADSDAEASGAFSSAFALPPGTDHHHAAVRVAALGGARSSAALGGAALALLPDLDWLSREGNPAVAADVAVAHAALRAALTGARTNLSADLALYEAAPPATAATAADADLSALRDTLAAMDAALTTDASGGGHTSA</sequence>
<dbReference type="SUPFAM" id="SSF101262">
    <property type="entry name" value="Methenyltetrahydrofolate cyclohydrolase-like"/>
    <property type="match status" value="1"/>
</dbReference>
<organism evidence="3 4">
    <name type="scientific">Herbiconiux moechotypicola</name>
    <dbReference type="NCBI Taxonomy" id="637393"/>
    <lineage>
        <taxon>Bacteria</taxon>
        <taxon>Bacillati</taxon>
        <taxon>Actinomycetota</taxon>
        <taxon>Actinomycetes</taxon>
        <taxon>Micrococcales</taxon>
        <taxon>Microbacteriaceae</taxon>
        <taxon>Herbiconiux</taxon>
    </lineage>
</organism>
<feature type="region of interest" description="Disordered" evidence="1">
    <location>
        <begin position="29"/>
        <end position="73"/>
    </location>
</feature>
<evidence type="ECO:0000259" key="2">
    <source>
        <dbReference type="Pfam" id="PF04961"/>
    </source>
</evidence>
<gene>
    <name evidence="3" type="ORF">GCM10009851_19960</name>
</gene>